<evidence type="ECO:0000313" key="10">
    <source>
        <dbReference type="Proteomes" id="UP000034350"/>
    </source>
</evidence>
<comment type="subcellular location">
    <subcellularLocation>
        <location evidence="1 7">Nucleus</location>
    </subcellularLocation>
</comment>
<dbReference type="EMBL" id="JPQZ01000016">
    <property type="protein sequence ID" value="KKO75608.1"/>
    <property type="molecule type" value="Genomic_DNA"/>
</dbReference>
<comment type="subunit">
    <text evidence="7">Component of the SMC5-SMC6 complex.</text>
</comment>
<dbReference type="RefSeq" id="XP_024331350.1">
    <property type="nucleotide sequence ID" value="XM_024474152.1"/>
</dbReference>
<dbReference type="InterPro" id="IPR027786">
    <property type="entry name" value="Nse4/EID"/>
</dbReference>
<dbReference type="GO" id="GO:0006281">
    <property type="term" value="P:DNA repair"/>
    <property type="evidence" value="ECO:0007669"/>
    <property type="project" value="UniProtKB-UniRule"/>
</dbReference>
<evidence type="ECO:0000256" key="3">
    <source>
        <dbReference type="ARBA" id="ARBA00022763"/>
    </source>
</evidence>
<evidence type="ECO:0000256" key="6">
    <source>
        <dbReference type="ARBA" id="ARBA00023242"/>
    </source>
</evidence>
<dbReference type="OrthoDB" id="361242at2759"/>
<accession>A0A0F9WRT8</accession>
<sequence>MNENNIQKNYLDILKKLKTTKATDMEDDLELDEIFDHSNVLFSRISNTSELKLDAKVTEIHSDMFLKQFNRNLKTRKINLEDFIKQVNENKNEHFFTAVLAQNRKCNFAKFIDFDYFEEIKDRKTPERIIKVIKDVTKPSGQNIINEDVNLFLLNLEKLLTKQYKILFYDYILDFDSFDKTVENIFNVSIAVRSKKIMFYIDDNKIYLTSYKEAKSDEKFDSHVILDINYKKYQILLDKYKRDEI</sequence>
<proteinExistence type="inferred from homology"/>
<dbReference type="AlphaFoldDB" id="A0A0F9WRT8"/>
<organism evidence="9 10">
    <name type="scientific">Vairimorpha ceranae</name>
    <dbReference type="NCBI Taxonomy" id="40302"/>
    <lineage>
        <taxon>Eukaryota</taxon>
        <taxon>Fungi</taxon>
        <taxon>Fungi incertae sedis</taxon>
        <taxon>Microsporidia</taxon>
        <taxon>Nosematidae</taxon>
        <taxon>Vairimorpha</taxon>
    </lineage>
</organism>
<evidence type="ECO:0000256" key="5">
    <source>
        <dbReference type="ARBA" id="ARBA00023204"/>
    </source>
</evidence>
<dbReference type="GO" id="GO:0006310">
    <property type="term" value="P:DNA recombination"/>
    <property type="evidence" value="ECO:0007669"/>
    <property type="project" value="UniProtKB-UniRule"/>
</dbReference>
<keyword evidence="5 7" id="KW-0234">DNA repair</keyword>
<comment type="caution">
    <text evidence="9">The sequence shown here is derived from an EMBL/GenBank/DDBJ whole genome shotgun (WGS) entry which is preliminary data.</text>
</comment>
<evidence type="ECO:0000313" key="9">
    <source>
        <dbReference type="EMBL" id="KKO75608.1"/>
    </source>
</evidence>
<dbReference type="GeneID" id="36319061"/>
<gene>
    <name evidence="9" type="ORF">AAJ76_1600025958</name>
</gene>
<dbReference type="VEuPathDB" id="MicrosporidiaDB:NCER_100051"/>
<dbReference type="GO" id="GO:0030915">
    <property type="term" value="C:Smc5-Smc6 complex"/>
    <property type="evidence" value="ECO:0007669"/>
    <property type="project" value="UniProtKB-UniRule"/>
</dbReference>
<protein>
    <recommendedName>
        <fullName evidence="7">Non-structural maintenance of chromosomes element 4</fullName>
    </recommendedName>
</protein>
<comment type="similarity">
    <text evidence="2 7">Belongs to the NSE4 family.</text>
</comment>
<dbReference type="PANTHER" id="PTHR16140">
    <property type="entry name" value="NON-STRUCTURAL MAINTENANCE OF CHROMOSOMES ELEMENT 4"/>
    <property type="match status" value="1"/>
</dbReference>
<keyword evidence="4 7" id="KW-0233">DNA recombination</keyword>
<comment type="function">
    <text evidence="7">Component of the SMC5-SMC6 complex, that promotes sister chromatid alignment after DNA damage and facilitates double-stranded DNA breaks (DSBs) repair via homologous recombination between sister chromatids.</text>
</comment>
<evidence type="ECO:0000256" key="1">
    <source>
        <dbReference type="ARBA" id="ARBA00004123"/>
    </source>
</evidence>
<evidence type="ECO:0000256" key="7">
    <source>
        <dbReference type="RuleBase" id="RU365071"/>
    </source>
</evidence>
<dbReference type="VEuPathDB" id="MicrosporidiaDB:G9O61_00g004340"/>
<name>A0A0F9WRT8_9MICR</name>
<keyword evidence="6 7" id="KW-0539">Nucleus</keyword>
<dbReference type="OMA" id="RGAYFPP"/>
<evidence type="ECO:0000256" key="2">
    <source>
        <dbReference type="ARBA" id="ARBA00008997"/>
    </source>
</evidence>
<dbReference type="Proteomes" id="UP000034350">
    <property type="component" value="Unassembled WGS sequence"/>
</dbReference>
<dbReference type="PANTHER" id="PTHR16140:SF0">
    <property type="entry name" value="NON-STRUCTURAL MAINTENANCE OF CHROMOSOMES ELEMENT 4"/>
    <property type="match status" value="1"/>
</dbReference>
<dbReference type="VEuPathDB" id="MicrosporidiaDB:AAJ76_1600025958"/>
<dbReference type="InterPro" id="IPR014854">
    <property type="entry name" value="Nse4_C"/>
</dbReference>
<dbReference type="Pfam" id="PF08743">
    <property type="entry name" value="Nse4_C"/>
    <property type="match status" value="1"/>
</dbReference>
<evidence type="ECO:0000259" key="8">
    <source>
        <dbReference type="Pfam" id="PF08743"/>
    </source>
</evidence>
<keyword evidence="3 7" id="KW-0227">DNA damage</keyword>
<reference evidence="9 10" key="1">
    <citation type="journal article" date="2015" name="Environ. Microbiol.">
        <title>Genome analyses suggest the presence of polyploidy and recent human-driven expansions in eight global populations of the honeybee pathogen Nosema ceranae.</title>
        <authorList>
            <person name="Pelin A."/>
            <person name="Selman M."/>
            <person name="Aris-Brosou S."/>
            <person name="Farinelli L."/>
            <person name="Corradi N."/>
        </authorList>
    </citation>
    <scope>NUCLEOTIDE SEQUENCE [LARGE SCALE GENOMIC DNA]</scope>
    <source>
        <strain evidence="9 10">PA08 1199</strain>
    </source>
</reference>
<dbReference type="GO" id="GO:0005634">
    <property type="term" value="C:nucleus"/>
    <property type="evidence" value="ECO:0007669"/>
    <property type="project" value="UniProtKB-SubCell"/>
</dbReference>
<feature type="domain" description="Non-structural maintenance of chromosome element 4 C-terminal" evidence="8">
    <location>
        <begin position="166"/>
        <end position="243"/>
    </location>
</feature>
<keyword evidence="10" id="KW-1185">Reference proteome</keyword>
<evidence type="ECO:0000256" key="4">
    <source>
        <dbReference type="ARBA" id="ARBA00023172"/>
    </source>
</evidence>